<name>A0ABW4T2I3_9ACTN</name>
<dbReference type="Proteomes" id="UP001597368">
    <property type="component" value="Unassembled WGS sequence"/>
</dbReference>
<sequence>MRVERGASQILFGLLPGQTVDLEGRIWKVAKWSDPIVVTIDQETVRSVLLQAAFPWTQNDKDDGLAQQLRTRTPIEIVKLNEDRGVLVEPFPKQWRCKTCNRVTQQAPGDRCKCSAIKNWAQMQFVAFHGCGASKEPYIRRCPQHNAVAVRLPGTESARELFFYCPECPKFQQYGFPFQRCECTSDDNKNAQMSINVHRAGQVFSPQFAVVVNPPDPADAARARATGGGAKALEWVLNGMQESNPTAGRQTPAELIAALRQGFPGLSDETLNDMVQRAVDSGEMAASDTPPLDLPQAVLELAQEEALNLSSAVLTGRVRIREMVDAAGPPLRSLYEGRYLDAVAEARLASVDLLTNFPVATLAYGFTRGDSTPGESRLVTFKERGRTRAYASLARTEALLFQLDPVAIHRYLFAARCHLLTPSGDARNARIDILRNVTMPTPVQEDPQQLGRELLTVLHSYAHRTIRKLSTFAGIERDSLAEYLLPHHLSFVVYAVARGDFVLGGLQACFETNLHRVLEEIAEGESRCPLDPGCRSGGGACMACLHLGEPSCRWFNRFLDRSALFGRSGLLSL</sequence>
<dbReference type="EMBL" id="JBHUFV010000039">
    <property type="protein sequence ID" value="MFD1935142.1"/>
    <property type="molecule type" value="Genomic_DNA"/>
</dbReference>
<dbReference type="RefSeq" id="WP_379575261.1">
    <property type="nucleotide sequence ID" value="NZ_JBHUFV010000039.1"/>
</dbReference>
<organism evidence="1 2">
    <name type="scientific">Nonomuraea mangrovi</name>
    <dbReference type="NCBI Taxonomy" id="2316207"/>
    <lineage>
        <taxon>Bacteria</taxon>
        <taxon>Bacillati</taxon>
        <taxon>Actinomycetota</taxon>
        <taxon>Actinomycetes</taxon>
        <taxon>Streptosporangiales</taxon>
        <taxon>Streptosporangiaceae</taxon>
        <taxon>Nonomuraea</taxon>
    </lineage>
</organism>
<gene>
    <name evidence="1" type="ORF">ACFSKW_27080</name>
</gene>
<comment type="caution">
    <text evidence="1">The sequence shown here is derived from an EMBL/GenBank/DDBJ whole genome shotgun (WGS) entry which is preliminary data.</text>
</comment>
<evidence type="ECO:0008006" key="3">
    <source>
        <dbReference type="Google" id="ProtNLM"/>
    </source>
</evidence>
<accession>A0ABW4T2I3</accession>
<proteinExistence type="predicted"/>
<evidence type="ECO:0000313" key="2">
    <source>
        <dbReference type="Proteomes" id="UP001597368"/>
    </source>
</evidence>
<evidence type="ECO:0000313" key="1">
    <source>
        <dbReference type="EMBL" id="MFD1935142.1"/>
    </source>
</evidence>
<reference evidence="2" key="1">
    <citation type="journal article" date="2019" name="Int. J. Syst. Evol. Microbiol.">
        <title>The Global Catalogue of Microorganisms (GCM) 10K type strain sequencing project: providing services to taxonomists for standard genome sequencing and annotation.</title>
        <authorList>
            <consortium name="The Broad Institute Genomics Platform"/>
            <consortium name="The Broad Institute Genome Sequencing Center for Infectious Disease"/>
            <person name="Wu L."/>
            <person name="Ma J."/>
        </authorList>
    </citation>
    <scope>NUCLEOTIDE SEQUENCE [LARGE SCALE GENOMIC DNA]</scope>
    <source>
        <strain evidence="2">ICMP 6774ER</strain>
    </source>
</reference>
<keyword evidence="2" id="KW-1185">Reference proteome</keyword>
<protein>
    <recommendedName>
        <fullName evidence="3">DUF1998 domain-containing protein</fullName>
    </recommendedName>
</protein>